<sequence length="347" mass="37102">MSMNRYFVVLIVALSIVTVPVVGSAMPASGETATVSQTTTFAQTNESQPDSASAYLATFRGLNGTAAYTTYSEFEVIRSQAVLAVQIGNFTETEAERMRLVLNLLQTFQTAYGRQQAGEYGAAIEAANDTSKISQQLRAVEGGERYAVLAEVALERFYARTGQALQSAAESESVTRERIETLRRAALAYQRAGATDRYSQVLIRVESSEQSYRADVSSMNESAAAASSFVNGCSNCGGLVTALTGYGFGVFPKYRAAQEATRETDGALALAEQHGLSARAQALADLRSSVEDTRSTLALASATLIVGYTVILGLFCSLIAWRLVVWQRDLEAAAHGDSVLVGAMLRG</sequence>
<protein>
    <submittedName>
        <fullName evidence="2">Uncharacterized protein</fullName>
    </submittedName>
</protein>
<dbReference type="RefSeq" id="WP_220620098.1">
    <property type="nucleotide sequence ID" value="NZ_RKLR01000011.1"/>
</dbReference>
<evidence type="ECO:0000313" key="3">
    <source>
        <dbReference type="Proteomes" id="UP001430377"/>
    </source>
</evidence>
<name>A0AAW4PW14_9EURY</name>
<dbReference type="AlphaFoldDB" id="A0AAW4PW14"/>
<keyword evidence="1" id="KW-0812">Transmembrane</keyword>
<organism evidence="2 3">
    <name type="scientific">Haloarcula rubra</name>
    <dbReference type="NCBI Taxonomy" id="2487747"/>
    <lineage>
        <taxon>Archaea</taxon>
        <taxon>Methanobacteriati</taxon>
        <taxon>Methanobacteriota</taxon>
        <taxon>Stenosarchaea group</taxon>
        <taxon>Halobacteria</taxon>
        <taxon>Halobacteriales</taxon>
        <taxon>Haloarculaceae</taxon>
        <taxon>Haloarcula</taxon>
    </lineage>
</organism>
<gene>
    <name evidence="2" type="ORF">EGH21_19590</name>
</gene>
<comment type="caution">
    <text evidence="2">The sequence shown here is derived from an EMBL/GenBank/DDBJ whole genome shotgun (WGS) entry which is preliminary data.</text>
</comment>
<evidence type="ECO:0000313" key="2">
    <source>
        <dbReference type="EMBL" id="MBX0325233.1"/>
    </source>
</evidence>
<dbReference type="EMBL" id="RKLR01000011">
    <property type="protein sequence ID" value="MBX0325233.1"/>
    <property type="molecule type" value="Genomic_DNA"/>
</dbReference>
<evidence type="ECO:0000256" key="1">
    <source>
        <dbReference type="SAM" id="Phobius"/>
    </source>
</evidence>
<keyword evidence="1" id="KW-0472">Membrane</keyword>
<proteinExistence type="predicted"/>
<reference evidence="2 3" key="1">
    <citation type="submission" date="2021-06" db="EMBL/GenBank/DDBJ databases">
        <title>Halomicroarcula sp. a new haloarchaeum isolated from saline soil.</title>
        <authorList>
            <person name="Duran-Viseras A."/>
            <person name="Sanchez-Porro C."/>
            <person name="Ventosa A."/>
        </authorList>
    </citation>
    <scope>NUCLEOTIDE SEQUENCE [LARGE SCALE GENOMIC DNA]</scope>
    <source>
        <strain evidence="2 3">F13</strain>
    </source>
</reference>
<feature type="transmembrane region" description="Helical" evidence="1">
    <location>
        <begin position="297"/>
        <end position="321"/>
    </location>
</feature>
<keyword evidence="1" id="KW-1133">Transmembrane helix</keyword>
<dbReference type="Proteomes" id="UP001430377">
    <property type="component" value="Unassembled WGS sequence"/>
</dbReference>
<keyword evidence="3" id="KW-1185">Reference proteome</keyword>
<accession>A0AAW4PW14</accession>